<evidence type="ECO:0000313" key="3">
    <source>
        <dbReference type="Proteomes" id="UP001521184"/>
    </source>
</evidence>
<feature type="region of interest" description="Disordered" evidence="1">
    <location>
        <begin position="1"/>
        <end position="55"/>
    </location>
</feature>
<proteinExistence type="predicted"/>
<gene>
    <name evidence="2" type="ORF">SLS58_009337</name>
</gene>
<accession>A0ABR3TCS4</accession>
<sequence length="105" mass="10967">MPSAANPNANPNAHTVDADSFHPKDNDDNADNKAGGEQKHDAAAAALPLPAPGEGSAEALTLQLGADGVKLDALGPMVVNTDGSLSRIANWERMAEIERRNTLRE</sequence>
<feature type="compositionally biased region" description="Basic and acidic residues" evidence="1">
    <location>
        <begin position="16"/>
        <end position="42"/>
    </location>
</feature>
<reference evidence="2 3" key="1">
    <citation type="journal article" date="2023" name="Plant Dis.">
        <title>First Report of Diplodia intermedia Causing Canker and Dieback Diseases on Apple Trees in Canada.</title>
        <authorList>
            <person name="Ellouze W."/>
            <person name="Ilyukhin E."/>
            <person name="Sulman M."/>
            <person name="Ali S."/>
        </authorList>
    </citation>
    <scope>NUCLEOTIDE SEQUENCE [LARGE SCALE GENOMIC DNA]</scope>
    <source>
        <strain evidence="2 3">M45-28</strain>
    </source>
</reference>
<name>A0ABR3TCS4_9PEZI</name>
<comment type="caution">
    <text evidence="2">The sequence shown here is derived from an EMBL/GenBank/DDBJ whole genome shotgun (WGS) entry which is preliminary data.</text>
</comment>
<keyword evidence="3" id="KW-1185">Reference proteome</keyword>
<feature type="compositionally biased region" description="Low complexity" evidence="1">
    <location>
        <begin position="1"/>
        <end position="13"/>
    </location>
</feature>
<evidence type="ECO:0000313" key="2">
    <source>
        <dbReference type="EMBL" id="KAL1637328.1"/>
    </source>
</evidence>
<evidence type="ECO:0000256" key="1">
    <source>
        <dbReference type="SAM" id="MobiDB-lite"/>
    </source>
</evidence>
<organism evidence="2 3">
    <name type="scientific">Diplodia intermedia</name>
    <dbReference type="NCBI Taxonomy" id="856260"/>
    <lineage>
        <taxon>Eukaryota</taxon>
        <taxon>Fungi</taxon>
        <taxon>Dikarya</taxon>
        <taxon>Ascomycota</taxon>
        <taxon>Pezizomycotina</taxon>
        <taxon>Dothideomycetes</taxon>
        <taxon>Dothideomycetes incertae sedis</taxon>
        <taxon>Botryosphaeriales</taxon>
        <taxon>Botryosphaeriaceae</taxon>
        <taxon>Diplodia</taxon>
    </lineage>
</organism>
<dbReference type="EMBL" id="JAKEKT020000090">
    <property type="protein sequence ID" value="KAL1637328.1"/>
    <property type="molecule type" value="Genomic_DNA"/>
</dbReference>
<dbReference type="PANTHER" id="PTHR39474">
    <property type="entry name" value="UNNAMED PRODUCT"/>
    <property type="match status" value="1"/>
</dbReference>
<dbReference type="PANTHER" id="PTHR39474:SF1">
    <property type="entry name" value="FUNGAL SPECIFIC TRANSCRIPTION FACTOR"/>
    <property type="match status" value="1"/>
</dbReference>
<dbReference type="Proteomes" id="UP001521184">
    <property type="component" value="Unassembled WGS sequence"/>
</dbReference>
<protein>
    <submittedName>
        <fullName evidence="2">Uncharacterized protein</fullName>
    </submittedName>
</protein>